<gene>
    <name evidence="5" type="ORF">BDN71DRAFT_1456892</name>
</gene>
<name>A0A9P5ZJ98_PLEER</name>
<dbReference type="InterPro" id="IPR040059">
    <property type="entry name" value="PUM3"/>
</dbReference>
<dbReference type="SUPFAM" id="SSF48371">
    <property type="entry name" value="ARM repeat"/>
    <property type="match status" value="1"/>
</dbReference>
<dbReference type="SMART" id="SM00025">
    <property type="entry name" value="Pumilio"/>
    <property type="match status" value="5"/>
</dbReference>
<dbReference type="InterPro" id="IPR012959">
    <property type="entry name" value="CPL_dom"/>
</dbReference>
<dbReference type="GO" id="GO:0006417">
    <property type="term" value="P:regulation of translation"/>
    <property type="evidence" value="ECO:0007669"/>
    <property type="project" value="TreeGrafter"/>
</dbReference>
<keyword evidence="6" id="KW-1185">Reference proteome</keyword>
<feature type="domain" description="PUM-HD" evidence="4">
    <location>
        <begin position="132"/>
        <end position="528"/>
    </location>
</feature>
<dbReference type="EMBL" id="MU154696">
    <property type="protein sequence ID" value="KAF9488794.1"/>
    <property type="molecule type" value="Genomic_DNA"/>
</dbReference>
<dbReference type="PROSITE" id="PS50303">
    <property type="entry name" value="PUM_HD"/>
    <property type="match status" value="1"/>
</dbReference>
<dbReference type="InterPro" id="IPR001313">
    <property type="entry name" value="Pumilio_RNA-bd_rpt"/>
</dbReference>
<keyword evidence="2" id="KW-0694">RNA-binding</keyword>
<dbReference type="PANTHER" id="PTHR13389">
    <property type="entry name" value="PUMILIO HOMOLOG 3"/>
    <property type="match status" value="1"/>
</dbReference>
<dbReference type="GO" id="GO:0003729">
    <property type="term" value="F:mRNA binding"/>
    <property type="evidence" value="ECO:0007669"/>
    <property type="project" value="TreeGrafter"/>
</dbReference>
<proteinExistence type="predicted"/>
<evidence type="ECO:0000259" key="4">
    <source>
        <dbReference type="PROSITE" id="PS50303"/>
    </source>
</evidence>
<dbReference type="Gene3D" id="1.25.10.10">
    <property type="entry name" value="Leucine-rich Repeat Variant"/>
    <property type="match status" value="2"/>
</dbReference>
<evidence type="ECO:0000256" key="3">
    <source>
        <dbReference type="SAM" id="MobiDB-lite"/>
    </source>
</evidence>
<dbReference type="Pfam" id="PF08144">
    <property type="entry name" value="CPL"/>
    <property type="match status" value="1"/>
</dbReference>
<comment type="caution">
    <text evidence="5">The sequence shown here is derived from an EMBL/GenBank/DDBJ whole genome shotgun (WGS) entry which is preliminary data.</text>
</comment>
<dbReference type="AlphaFoldDB" id="A0A9P5ZJ98"/>
<evidence type="ECO:0000256" key="2">
    <source>
        <dbReference type="ARBA" id="ARBA00022884"/>
    </source>
</evidence>
<keyword evidence="1" id="KW-0677">Repeat</keyword>
<dbReference type="InterPro" id="IPR016024">
    <property type="entry name" value="ARM-type_fold"/>
</dbReference>
<evidence type="ECO:0000256" key="1">
    <source>
        <dbReference type="ARBA" id="ARBA00022737"/>
    </source>
</evidence>
<dbReference type="InterPro" id="IPR011989">
    <property type="entry name" value="ARM-like"/>
</dbReference>
<protein>
    <submittedName>
        <fullName evidence="5">ARM repeat-containing protein</fullName>
    </submittedName>
</protein>
<organism evidence="5 6">
    <name type="scientific">Pleurotus eryngii</name>
    <name type="common">Boletus of the steppes</name>
    <dbReference type="NCBI Taxonomy" id="5323"/>
    <lineage>
        <taxon>Eukaryota</taxon>
        <taxon>Fungi</taxon>
        <taxon>Dikarya</taxon>
        <taxon>Basidiomycota</taxon>
        <taxon>Agaricomycotina</taxon>
        <taxon>Agaricomycetes</taxon>
        <taxon>Agaricomycetidae</taxon>
        <taxon>Agaricales</taxon>
        <taxon>Pleurotineae</taxon>
        <taxon>Pleurotaceae</taxon>
        <taxon>Pleurotus</taxon>
    </lineage>
</organism>
<dbReference type="InterPro" id="IPR033133">
    <property type="entry name" value="PUM-HD"/>
</dbReference>
<sequence length="671" mass="74678">MPAIVKTSKKRAAAPHSGGPSSKKPHLGKSAATKAISKPRRSQRITVPAQPDNDESEDDEVEDEREDEDEDQWMDEEDDLDHDDMTMDVDSKTAKDPIAIREARKAQKVVQDQRKAAKPHSDLLADAKKLWSLARQRNTSPEERQKHVQSLMNIIRGKVKDIVFKHDASRIIQTIVRNGKQKERDEIAVELKGRYKDLAQNKYSKFLVSKLIRLCPTHRASILTEFQGHVIRLLLHREASSVLADAFELWANSYERTILVREFYGKEAALFGTDNGGEADKAKARGGLKGILDGSSIEQQKRILNATKDSLVTIFNNSDKGAVSHAIVHRALWEYISAVNELSDEAEREKQRREMFECCQDVLAEMVHTKDGSRVVRGFLAYGTAKDRKLVLKALKPHIERVCLDEEAQFVLFTALDVIDDTKQVAKTLVSSITASAQKLYLTPQGRRSLLYLLVPRCRRHFTPSQIALLTETDEIRALTSKKEADVREAEIREAASESLISWVTTDAAEIAREPGGSLVLAEIMLYAVGDKSAAIKSLLQAISTIYPSPDASNPHLIDLPHGSRLYKNLLQGGHFNHTTKEVDRAAGWDAAGFADKFVEIVGEDVSVAMCTQGEANGAFVIAELCDAVHREGKSKTGQTIKGWFGSDGLERVEQGKAKGRRVLLEKLALL</sequence>
<feature type="region of interest" description="Disordered" evidence="3">
    <location>
        <begin position="1"/>
        <end position="88"/>
    </location>
</feature>
<dbReference type="GO" id="GO:0005730">
    <property type="term" value="C:nucleolus"/>
    <property type="evidence" value="ECO:0007669"/>
    <property type="project" value="TreeGrafter"/>
</dbReference>
<dbReference type="OrthoDB" id="497380at2759"/>
<feature type="compositionally biased region" description="Acidic residues" evidence="3">
    <location>
        <begin position="52"/>
        <end position="82"/>
    </location>
</feature>
<dbReference type="Proteomes" id="UP000807025">
    <property type="component" value="Unassembled WGS sequence"/>
</dbReference>
<evidence type="ECO:0000313" key="5">
    <source>
        <dbReference type="EMBL" id="KAF9488794.1"/>
    </source>
</evidence>
<evidence type="ECO:0000313" key="6">
    <source>
        <dbReference type="Proteomes" id="UP000807025"/>
    </source>
</evidence>
<accession>A0A9P5ZJ98</accession>
<dbReference type="PANTHER" id="PTHR13389:SF0">
    <property type="entry name" value="PUMILIO HOMOLOG 3"/>
    <property type="match status" value="1"/>
</dbReference>
<reference evidence="5" key="1">
    <citation type="submission" date="2020-11" db="EMBL/GenBank/DDBJ databases">
        <authorList>
            <consortium name="DOE Joint Genome Institute"/>
            <person name="Ahrendt S."/>
            <person name="Riley R."/>
            <person name="Andreopoulos W."/>
            <person name="Labutti K."/>
            <person name="Pangilinan J."/>
            <person name="Ruiz-Duenas F.J."/>
            <person name="Barrasa J.M."/>
            <person name="Sanchez-Garcia M."/>
            <person name="Camarero S."/>
            <person name="Miyauchi S."/>
            <person name="Serrano A."/>
            <person name="Linde D."/>
            <person name="Babiker R."/>
            <person name="Drula E."/>
            <person name="Ayuso-Fernandez I."/>
            <person name="Pacheco R."/>
            <person name="Padilla G."/>
            <person name="Ferreira P."/>
            <person name="Barriuso J."/>
            <person name="Kellner H."/>
            <person name="Castanera R."/>
            <person name="Alfaro M."/>
            <person name="Ramirez L."/>
            <person name="Pisabarro A.G."/>
            <person name="Kuo A."/>
            <person name="Tritt A."/>
            <person name="Lipzen A."/>
            <person name="He G."/>
            <person name="Yan M."/>
            <person name="Ng V."/>
            <person name="Cullen D."/>
            <person name="Martin F."/>
            <person name="Rosso M.-N."/>
            <person name="Henrissat B."/>
            <person name="Hibbett D."/>
            <person name="Martinez A.T."/>
            <person name="Grigoriev I.V."/>
        </authorList>
    </citation>
    <scope>NUCLEOTIDE SEQUENCE</scope>
    <source>
        <strain evidence="5">ATCC 90797</strain>
    </source>
</reference>